<feature type="region of interest" description="Disordered" evidence="1">
    <location>
        <begin position="34"/>
        <end position="65"/>
    </location>
</feature>
<feature type="region of interest" description="Disordered" evidence="1">
    <location>
        <begin position="96"/>
        <end position="115"/>
    </location>
</feature>
<evidence type="ECO:0000256" key="1">
    <source>
        <dbReference type="SAM" id="MobiDB-lite"/>
    </source>
</evidence>
<comment type="caution">
    <text evidence="3">The sequence shown here is derived from an EMBL/GenBank/DDBJ whole genome shotgun (WGS) entry which is preliminary data.</text>
</comment>
<feature type="domain" description="Contractile injection system tube protein N-terminal" evidence="2">
    <location>
        <begin position="17"/>
        <end position="162"/>
    </location>
</feature>
<dbReference type="AlphaFoldDB" id="A0A7W6NY33"/>
<dbReference type="InterPro" id="IPR045361">
    <property type="entry name" value="CIS_tube_prot_N"/>
</dbReference>
<evidence type="ECO:0000259" key="2">
    <source>
        <dbReference type="Pfam" id="PF19266"/>
    </source>
</evidence>
<organism evidence="3 4">
    <name type="scientific">Sphingomonas kyeonggiensis</name>
    <dbReference type="NCBI Taxonomy" id="1268553"/>
    <lineage>
        <taxon>Bacteria</taxon>
        <taxon>Pseudomonadati</taxon>
        <taxon>Pseudomonadota</taxon>
        <taxon>Alphaproteobacteria</taxon>
        <taxon>Sphingomonadales</taxon>
        <taxon>Sphingomonadaceae</taxon>
        <taxon>Sphingomonas</taxon>
    </lineage>
</organism>
<dbReference type="RefSeq" id="WP_183998482.1">
    <property type="nucleotide sequence ID" value="NZ_JACIEH010000002.1"/>
</dbReference>
<evidence type="ECO:0000313" key="4">
    <source>
        <dbReference type="Proteomes" id="UP000557392"/>
    </source>
</evidence>
<dbReference type="Pfam" id="PF19266">
    <property type="entry name" value="CIS_tube"/>
    <property type="match status" value="1"/>
</dbReference>
<keyword evidence="4" id="KW-1185">Reference proteome</keyword>
<reference evidence="3 4" key="1">
    <citation type="submission" date="2020-08" db="EMBL/GenBank/DDBJ databases">
        <title>Genomic Encyclopedia of Type Strains, Phase IV (KMG-IV): sequencing the most valuable type-strain genomes for metagenomic binning, comparative biology and taxonomic classification.</title>
        <authorList>
            <person name="Goeker M."/>
        </authorList>
    </citation>
    <scope>NUCLEOTIDE SEQUENCE [LARGE SCALE GENOMIC DNA]</scope>
    <source>
        <strain evidence="3 4">DSM 101806</strain>
    </source>
</reference>
<accession>A0A7W6NY33</accession>
<dbReference type="Proteomes" id="UP000557392">
    <property type="component" value="Unassembled WGS sequence"/>
</dbReference>
<sequence length="403" mass="38438">MKPSARATIKDLGAGGAKLEVLFNPTSLKVSLTNKLQDEEAGSSGNAKGADKNGKAAKARQTTRSTTTKLDVELVFDTTETGTDVRDGPQGTQVLKQMAAAPEPKPDSKDPPAAPPQIEFRWGRFAFKGLIESVNETLDFWSSEGVPLRSTIQIVLQGTGTDTIEKGADAKLPPATAQAVVAVPKGGRGVTDVAANHGNAGAGRAIAAANGIEDMRMGGGGAVAVSASVELQAAASFSLSASASAGAGAGIGIGGGIGIGASAGLSAGAGAGASLGFGIGASASAGASAGIGMSAGAGFSAGASAGFGASASAGFSASASAGASFGGSATAGVSASAGAFAGLGASKTVAVSLPVDPILLLPRPSAPAIGAGTSFDITGRAVAGGGGLNAQVSAQASAGVRIM</sequence>
<evidence type="ECO:0000313" key="3">
    <source>
        <dbReference type="EMBL" id="MBB4099189.1"/>
    </source>
</evidence>
<gene>
    <name evidence="3" type="ORF">GGR46_002753</name>
</gene>
<protein>
    <recommendedName>
        <fullName evidence="2">Contractile injection system tube protein N-terminal domain-containing protein</fullName>
    </recommendedName>
</protein>
<dbReference type="EMBL" id="JACIEH010000002">
    <property type="protein sequence ID" value="MBB4099189.1"/>
    <property type="molecule type" value="Genomic_DNA"/>
</dbReference>
<name>A0A7W6NY33_9SPHN</name>
<proteinExistence type="predicted"/>